<dbReference type="Proteomes" id="UP000255106">
    <property type="component" value="Unassembled WGS sequence"/>
</dbReference>
<evidence type="ECO:0000313" key="2">
    <source>
        <dbReference type="Proteomes" id="UP000255106"/>
    </source>
</evidence>
<evidence type="ECO:0000313" key="1">
    <source>
        <dbReference type="EMBL" id="STQ14815.1"/>
    </source>
</evidence>
<organism evidence="1 2">
    <name type="scientific">Enterobacter cloacae</name>
    <dbReference type="NCBI Taxonomy" id="550"/>
    <lineage>
        <taxon>Bacteria</taxon>
        <taxon>Pseudomonadati</taxon>
        <taxon>Pseudomonadota</taxon>
        <taxon>Gammaproteobacteria</taxon>
        <taxon>Enterobacterales</taxon>
        <taxon>Enterobacteriaceae</taxon>
        <taxon>Enterobacter</taxon>
        <taxon>Enterobacter cloacae complex</taxon>
    </lineage>
</organism>
<proteinExistence type="predicted"/>
<name>A0A377M7R5_ENTCL</name>
<dbReference type="EMBL" id="UGJB01000004">
    <property type="protein sequence ID" value="STQ14815.1"/>
    <property type="molecule type" value="Genomic_DNA"/>
</dbReference>
<gene>
    <name evidence="1" type="ORF">NCTC10005_07686</name>
</gene>
<dbReference type="AlphaFoldDB" id="A0A377M7R5"/>
<reference evidence="1 2" key="1">
    <citation type="submission" date="2018-06" db="EMBL/GenBank/DDBJ databases">
        <authorList>
            <consortium name="Pathogen Informatics"/>
            <person name="Doyle S."/>
        </authorList>
    </citation>
    <scope>NUCLEOTIDE SEQUENCE [LARGE SCALE GENOMIC DNA]</scope>
    <source>
        <strain evidence="1 2">NCTC10005</strain>
    </source>
</reference>
<sequence length="110" mass="12495">MEIAARLMITGGEPAEEQRMTRADRGMIREAIMIAARSTFEAGRQMLPEDLMFALQGIARDAGMGEDGRERRTAARRARAEEMSEALRMFTEGFEGELFNRPGTPWRRLM</sequence>
<accession>A0A377M7R5</accession>
<protein>
    <submittedName>
        <fullName evidence="1">Putative plasmid-like protein</fullName>
    </submittedName>
</protein>